<organism evidence="1 2">
    <name type="scientific">Candidatus Protochlamydia amoebophila</name>
    <dbReference type="NCBI Taxonomy" id="362787"/>
    <lineage>
        <taxon>Bacteria</taxon>
        <taxon>Pseudomonadati</taxon>
        <taxon>Chlamydiota</taxon>
        <taxon>Chlamydiia</taxon>
        <taxon>Parachlamydiales</taxon>
        <taxon>Parachlamydiaceae</taxon>
        <taxon>Candidatus Protochlamydia</taxon>
    </lineage>
</organism>
<protein>
    <submittedName>
        <fullName evidence="1">Uncharacterized protein</fullName>
    </submittedName>
</protein>
<sequence length="146" mass="16734">MTNKTLVYLTFLVLIGMAILFALNMTSLLSGQPDNQTYLKYNQVRGIAVSHNKKLYTLNFKQQNDLIEILNRAVRVVGVKPGKRQRPNIDQIIIYQFKDQPDIVITPIAYVDNNLVFSAPSWNKDTYLMEISDGRLLQLISQTFDP</sequence>
<dbReference type="PATRIC" id="fig|362787.3.peg.751"/>
<dbReference type="RefSeq" id="WP_039357436.1">
    <property type="nucleotide sequence ID" value="NZ_JSAN01000047.1"/>
</dbReference>
<evidence type="ECO:0000313" key="2">
    <source>
        <dbReference type="Proteomes" id="UP000031465"/>
    </source>
</evidence>
<reference evidence="1 2" key="1">
    <citation type="journal article" date="2014" name="Mol. Biol. Evol.">
        <title>Massive expansion of Ubiquitination-related gene families within the Chlamydiae.</title>
        <authorList>
            <person name="Domman D."/>
            <person name="Collingro A."/>
            <person name="Lagkouvardos I."/>
            <person name="Gehre L."/>
            <person name="Weinmaier T."/>
            <person name="Rattei T."/>
            <person name="Subtil A."/>
            <person name="Horn M."/>
        </authorList>
    </citation>
    <scope>NUCLEOTIDE SEQUENCE [LARGE SCALE GENOMIC DNA]</scope>
    <source>
        <strain evidence="1 2">EI2</strain>
    </source>
</reference>
<gene>
    <name evidence="1" type="ORF">DB44_CA00040</name>
</gene>
<accession>A0A0C1JZT6</accession>
<dbReference type="Proteomes" id="UP000031465">
    <property type="component" value="Unassembled WGS sequence"/>
</dbReference>
<dbReference type="EMBL" id="JSAN01000047">
    <property type="protein sequence ID" value="KIC72792.1"/>
    <property type="molecule type" value="Genomic_DNA"/>
</dbReference>
<comment type="caution">
    <text evidence="1">The sequence shown here is derived from an EMBL/GenBank/DDBJ whole genome shotgun (WGS) entry which is preliminary data.</text>
</comment>
<proteinExistence type="predicted"/>
<evidence type="ECO:0000313" key="1">
    <source>
        <dbReference type="EMBL" id="KIC72792.1"/>
    </source>
</evidence>
<dbReference type="AlphaFoldDB" id="A0A0C1JZT6"/>
<name>A0A0C1JZT6_9BACT</name>